<evidence type="ECO:0000256" key="7">
    <source>
        <dbReference type="ARBA" id="ARBA00022692"/>
    </source>
</evidence>
<organism evidence="12 13">
    <name type="scientific">Pseudoclavibacter albus</name>
    <dbReference type="NCBI Taxonomy" id="272241"/>
    <lineage>
        <taxon>Bacteria</taxon>
        <taxon>Bacillati</taxon>
        <taxon>Actinomycetota</taxon>
        <taxon>Actinomycetes</taxon>
        <taxon>Micrococcales</taxon>
        <taxon>Microbacteriaceae</taxon>
        <taxon>Pseudoclavibacter</taxon>
    </lineage>
</organism>
<keyword evidence="8 10" id="KW-1133">Transmembrane helix</keyword>
<feature type="transmembrane region" description="Helical" evidence="10">
    <location>
        <begin position="59"/>
        <end position="81"/>
    </location>
</feature>
<name>A0ABT2HYR8_9MICO</name>
<evidence type="ECO:0000256" key="8">
    <source>
        <dbReference type="ARBA" id="ARBA00022989"/>
    </source>
</evidence>
<dbReference type="SUPFAM" id="SSF161098">
    <property type="entry name" value="MetI-like"/>
    <property type="match status" value="1"/>
</dbReference>
<feature type="transmembrane region" description="Helical" evidence="10">
    <location>
        <begin position="31"/>
        <end position="53"/>
    </location>
</feature>
<comment type="similarity">
    <text evidence="3 10">Belongs to the binding-protein-dependent transport system permease family. CysTW subfamily.</text>
</comment>
<dbReference type="InterPro" id="IPR000515">
    <property type="entry name" value="MetI-like"/>
</dbReference>
<evidence type="ECO:0000256" key="1">
    <source>
        <dbReference type="ARBA" id="ARBA00003510"/>
    </source>
</evidence>
<evidence type="ECO:0000313" key="13">
    <source>
        <dbReference type="Proteomes" id="UP001525379"/>
    </source>
</evidence>
<dbReference type="NCBIfam" id="TIGR00974">
    <property type="entry name" value="3a0107s02c"/>
    <property type="match status" value="1"/>
</dbReference>
<keyword evidence="13" id="KW-1185">Reference proteome</keyword>
<comment type="subcellular location">
    <subcellularLocation>
        <location evidence="2 10">Cell membrane</location>
        <topology evidence="2 10">Multi-pass membrane protein</topology>
    </subcellularLocation>
</comment>
<dbReference type="Pfam" id="PF00528">
    <property type="entry name" value="BPD_transp_1"/>
    <property type="match status" value="1"/>
</dbReference>
<feature type="transmembrane region" description="Helical" evidence="10">
    <location>
        <begin position="146"/>
        <end position="172"/>
    </location>
</feature>
<feature type="domain" description="ABC transmembrane type-1" evidence="11">
    <location>
        <begin position="147"/>
        <end position="362"/>
    </location>
</feature>
<gene>
    <name evidence="12" type="primary">pstA</name>
    <name evidence="12" type="ORF">M3D15_09065</name>
</gene>
<dbReference type="RefSeq" id="WP_260104623.1">
    <property type="nucleotide sequence ID" value="NZ_JALXSQ010000047.1"/>
</dbReference>
<dbReference type="Proteomes" id="UP001525379">
    <property type="component" value="Unassembled WGS sequence"/>
</dbReference>
<comment type="caution">
    <text evidence="12">The sequence shown here is derived from an EMBL/GenBank/DDBJ whole genome shotgun (WGS) entry which is preliminary data.</text>
</comment>
<evidence type="ECO:0000256" key="5">
    <source>
        <dbReference type="ARBA" id="ARBA00022475"/>
    </source>
</evidence>
<dbReference type="CDD" id="cd06261">
    <property type="entry name" value="TM_PBP2"/>
    <property type="match status" value="1"/>
</dbReference>
<feature type="transmembrane region" description="Helical" evidence="10">
    <location>
        <begin position="93"/>
        <end position="117"/>
    </location>
</feature>
<dbReference type="Gene3D" id="1.10.3720.10">
    <property type="entry name" value="MetI-like"/>
    <property type="match status" value="1"/>
</dbReference>
<feature type="transmembrane region" description="Helical" evidence="10">
    <location>
        <begin position="272"/>
        <end position="293"/>
    </location>
</feature>
<dbReference type="InterPro" id="IPR051408">
    <property type="entry name" value="Phosphate_transprt_permease"/>
</dbReference>
<evidence type="ECO:0000256" key="4">
    <source>
        <dbReference type="ARBA" id="ARBA00022448"/>
    </source>
</evidence>
<evidence type="ECO:0000256" key="6">
    <source>
        <dbReference type="ARBA" id="ARBA00022592"/>
    </source>
</evidence>
<feature type="transmembrane region" description="Helical" evidence="10">
    <location>
        <begin position="219"/>
        <end position="240"/>
    </location>
</feature>
<keyword evidence="4" id="KW-0813">Transport</keyword>
<proteinExistence type="inferred from homology"/>
<protein>
    <recommendedName>
        <fullName evidence="10">Phosphate transport system permease protein PstA</fullName>
    </recommendedName>
</protein>
<dbReference type="EMBL" id="JALXSQ010000047">
    <property type="protein sequence ID" value="MCT2043473.1"/>
    <property type="molecule type" value="Genomic_DNA"/>
</dbReference>
<dbReference type="InterPro" id="IPR035906">
    <property type="entry name" value="MetI-like_sf"/>
</dbReference>
<comment type="function">
    <text evidence="1">Part of the binding-protein-dependent transport system for phosphate; probably responsible for the translocation of the substrate across the membrane.</text>
</comment>
<keyword evidence="5 10" id="KW-1003">Cell membrane</keyword>
<evidence type="ECO:0000256" key="9">
    <source>
        <dbReference type="ARBA" id="ARBA00023136"/>
    </source>
</evidence>
<reference evidence="12 13" key="1">
    <citation type="submission" date="2022-04" db="EMBL/GenBank/DDBJ databases">
        <title>Human microbiome associated bacterial genomes.</title>
        <authorList>
            <person name="Sandstrom S."/>
            <person name="Salamzade R."/>
            <person name="Kalan L.R."/>
        </authorList>
    </citation>
    <scope>NUCLEOTIDE SEQUENCE [LARGE SCALE GENOMIC DNA]</scope>
    <source>
        <strain evidence="13">p3-SID1799</strain>
    </source>
</reference>
<dbReference type="InterPro" id="IPR005672">
    <property type="entry name" value="Phosphate_PstA"/>
</dbReference>
<evidence type="ECO:0000256" key="2">
    <source>
        <dbReference type="ARBA" id="ARBA00004651"/>
    </source>
</evidence>
<keyword evidence="9 10" id="KW-0472">Membrane</keyword>
<keyword evidence="6" id="KW-0592">Phosphate transport</keyword>
<evidence type="ECO:0000313" key="12">
    <source>
        <dbReference type="EMBL" id="MCT2043473.1"/>
    </source>
</evidence>
<evidence type="ECO:0000256" key="10">
    <source>
        <dbReference type="RuleBase" id="RU363043"/>
    </source>
</evidence>
<evidence type="ECO:0000256" key="3">
    <source>
        <dbReference type="ARBA" id="ARBA00007069"/>
    </source>
</evidence>
<dbReference type="PANTHER" id="PTHR42922">
    <property type="entry name" value="PHOSPHATE TRANSPORT SYSTEM PERMEASE PROTEIN PSTA"/>
    <property type="match status" value="1"/>
</dbReference>
<dbReference type="PROSITE" id="PS50928">
    <property type="entry name" value="ABC_TM1"/>
    <property type="match status" value="1"/>
</dbReference>
<dbReference type="PANTHER" id="PTHR42922:SF1">
    <property type="entry name" value="PHOSPHATE TRANSPORT SYSTEM PERMEASE PROTEIN PSTA"/>
    <property type="match status" value="1"/>
</dbReference>
<accession>A0ABT2HYR8</accession>
<keyword evidence="7 10" id="KW-0812">Transmembrane</keyword>
<feature type="transmembrane region" description="Helical" evidence="10">
    <location>
        <begin position="184"/>
        <end position="213"/>
    </location>
</feature>
<evidence type="ECO:0000259" key="11">
    <source>
        <dbReference type="PROSITE" id="PS50928"/>
    </source>
</evidence>
<sequence>MTNTATQNTEKRSAARKAASNPLTAGRLPGWSVWAIAAGGAAVAAVIIFLTTLGNADGFNWAGFVVLGLLFSVTAIYVVSLMTEGKRQATNRFVTSLVVSTFVLALIPLLSLIITLFTRGMARLDAEFFSSSMRGIVDVGGGAAHAIWGTALITLTATLLSVPIGILTAIYLVEYGKGWLKNAINFFVDVMTGIPSIVAGLFVFTMLFAATAFTPLTPATIKTGLAGALALTILMLPTVIRSSEEMLRLVPNELREASYALGTPKWVTIVKIVLPTALAGIATGVTLAISRVIGETAPLLIAAGVAQASLNTNLVKGQMMSLPVFVYQMTKGAGVAQQPWFEMAWTAALVLLIIVMVLNLIARAIAYYFRPKGER</sequence>
<feature type="transmembrane region" description="Helical" evidence="10">
    <location>
        <begin position="344"/>
        <end position="369"/>
    </location>
</feature>